<accession>A0A8S5RJB8</accession>
<organism evidence="1">
    <name type="scientific">virus sp. ctBM815</name>
    <dbReference type="NCBI Taxonomy" id="2825806"/>
    <lineage>
        <taxon>Viruses</taxon>
    </lineage>
</organism>
<protein>
    <submittedName>
        <fullName evidence="1">Uncharacterized protein</fullName>
    </submittedName>
</protein>
<reference evidence="1" key="1">
    <citation type="journal article" date="2021" name="Proc. Natl. Acad. Sci. U.S.A.">
        <title>A Catalog of Tens of Thousands of Viruses from Human Metagenomes Reveals Hidden Associations with Chronic Diseases.</title>
        <authorList>
            <person name="Tisza M.J."/>
            <person name="Buck C.B."/>
        </authorList>
    </citation>
    <scope>NUCLEOTIDE SEQUENCE</scope>
    <source>
        <strain evidence="1">CtBM815</strain>
    </source>
</reference>
<evidence type="ECO:0000313" key="1">
    <source>
        <dbReference type="EMBL" id="DAE31488.1"/>
    </source>
</evidence>
<proteinExistence type="predicted"/>
<name>A0A8S5RJB8_9VIRU</name>
<dbReference type="EMBL" id="BK059109">
    <property type="protein sequence ID" value="DAE31488.1"/>
    <property type="molecule type" value="Genomic_DNA"/>
</dbReference>
<sequence>MDTNTEPQINSFAGGLNSDDDISVVSTNQYLDATNIRIS</sequence>